<protein>
    <recommendedName>
        <fullName evidence="7">PIG-P domain-containing protein</fullName>
    </recommendedName>
</protein>
<evidence type="ECO:0000256" key="1">
    <source>
        <dbReference type="ARBA" id="ARBA00004141"/>
    </source>
</evidence>
<evidence type="ECO:0000256" key="6">
    <source>
        <dbReference type="SAM" id="Phobius"/>
    </source>
</evidence>
<dbReference type="InterPro" id="IPR029033">
    <property type="entry name" value="His_PPase_superfam"/>
</dbReference>
<comment type="caution">
    <text evidence="8">The sequence shown here is derived from an EMBL/GenBank/DDBJ whole genome shotgun (WGS) entry which is preliminary data.</text>
</comment>
<feature type="compositionally biased region" description="Pro residues" evidence="5">
    <location>
        <begin position="43"/>
        <end position="55"/>
    </location>
</feature>
<feature type="transmembrane region" description="Helical" evidence="6">
    <location>
        <begin position="851"/>
        <end position="878"/>
    </location>
</feature>
<evidence type="ECO:0000256" key="5">
    <source>
        <dbReference type="SAM" id="MobiDB-lite"/>
    </source>
</evidence>
<sequence length="903" mass="97676">MSPKRGSKPLPAGLQSRSTPYLPTRRSPASEKPGVGRHVPAILPSPAPHTSPPAPASDDDVNEGQDEDEVEVEVEDEDEDDLILGSGDSKESESDEQDDTPSEGGQLFASRSYTQLPHASSTLYPPFYNRPPVPLPPSPSLTSLLRPSFSTTTSRRTTPDSSDVDVHHGTSMPASTANLASITKSARQAPFVPRASPKVPTYEYYGFALYLASSAAFFLYIVWAYVPSRLLHQMGIHYYPNRWWALAVPCWLVVLVVYIYVALASYNTGYLTLPMSSCENLVDETAQMALVDKRTGAIVRGQPSAARQAQEQEKHGQGSVASVRRDSISAYRWSSAEEADWKSYWSVSTDAVMDVPTGGVCKILAACHWLGVYEVEAFAMQVRTISGNRPGWLALDKNTYCSSASCLLFREFPLLLCAHFHRLVTMKFTSAVALASFAASSTEAAETVLGAYMFHRHGDRTPKALAPTNLTALGYEQVYTSGQYYRSRYLTGNSKIKGMNEDIVKLSQLAATAPVDNLLQNSAQGFLQGLYPPYQQVQTLANGSHVQSPMDGYQLIPINTLDTGAGAGSENNVWLQDASSCANSKTSSNAFFSSAEYNDLLSKTTDFYKSLLPVVNATFDEDYVTFKNAYVIYDLINVAEIHNSSIPSSDILTADTLFQLRTLADAHEYGLAYNTSDDIRAISGMQLAGEVLKYLNSTIKSGQSGSSANKFGVQFGAYATFLSFFGLADLPHANESFYGITDYASSMVFELFTNADTSNGFPATDDLQVRFLFHNGTASNASEPTAYPLFGGNDEAISWNDFSNNLTKFAVLNTEQWCTKCGNTTGKCAQYSQDGTDGSANESSNNGGSHLSAAIGGVIGAMVTLAVVLGALAAFMLLGGFRLAKKPRGARASPVQEVTANKA</sequence>
<dbReference type="InterPro" id="IPR052263">
    <property type="entry name" value="GPI_Anchor_Biosynth"/>
</dbReference>
<name>A0A9P6KP53_9PLEO</name>
<dbReference type="Proteomes" id="UP000756921">
    <property type="component" value="Unassembled WGS sequence"/>
</dbReference>
<dbReference type="Pfam" id="PF08510">
    <property type="entry name" value="PIG-P"/>
    <property type="match status" value="1"/>
</dbReference>
<keyword evidence="9" id="KW-1185">Reference proteome</keyword>
<dbReference type="InterPro" id="IPR013717">
    <property type="entry name" value="PIG-P"/>
</dbReference>
<dbReference type="GO" id="GO:0006506">
    <property type="term" value="P:GPI anchor biosynthetic process"/>
    <property type="evidence" value="ECO:0007669"/>
    <property type="project" value="TreeGrafter"/>
</dbReference>
<evidence type="ECO:0000313" key="9">
    <source>
        <dbReference type="Proteomes" id="UP000756921"/>
    </source>
</evidence>
<feature type="compositionally biased region" description="Pro residues" evidence="5">
    <location>
        <begin position="130"/>
        <end position="139"/>
    </location>
</feature>
<comment type="subcellular location">
    <subcellularLocation>
        <location evidence="1">Membrane</location>
        <topology evidence="1">Multi-pass membrane protein</topology>
    </subcellularLocation>
</comment>
<feature type="transmembrane region" description="Helical" evidence="6">
    <location>
        <begin position="243"/>
        <end position="266"/>
    </location>
</feature>
<feature type="compositionally biased region" description="Acidic residues" evidence="5">
    <location>
        <begin position="57"/>
        <end position="82"/>
    </location>
</feature>
<feature type="transmembrane region" description="Helical" evidence="6">
    <location>
        <begin position="204"/>
        <end position="223"/>
    </location>
</feature>
<feature type="domain" description="PIG-P" evidence="7">
    <location>
        <begin position="201"/>
        <end position="364"/>
    </location>
</feature>
<keyword evidence="4 6" id="KW-0472">Membrane</keyword>
<accession>A0A9P6KP53</accession>
<dbReference type="AlphaFoldDB" id="A0A9P6KP53"/>
<evidence type="ECO:0000256" key="4">
    <source>
        <dbReference type="ARBA" id="ARBA00023136"/>
    </source>
</evidence>
<dbReference type="GO" id="GO:0005783">
    <property type="term" value="C:endoplasmic reticulum"/>
    <property type="evidence" value="ECO:0007669"/>
    <property type="project" value="TreeGrafter"/>
</dbReference>
<dbReference type="Pfam" id="PF00328">
    <property type="entry name" value="His_Phos_2"/>
    <property type="match status" value="1"/>
</dbReference>
<evidence type="ECO:0000256" key="3">
    <source>
        <dbReference type="ARBA" id="ARBA00022989"/>
    </source>
</evidence>
<dbReference type="GO" id="GO:0016020">
    <property type="term" value="C:membrane"/>
    <property type="evidence" value="ECO:0007669"/>
    <property type="project" value="UniProtKB-SubCell"/>
</dbReference>
<organism evidence="8 9">
    <name type="scientific">Paraphaeosphaeria minitans</name>
    <dbReference type="NCBI Taxonomy" id="565426"/>
    <lineage>
        <taxon>Eukaryota</taxon>
        <taxon>Fungi</taxon>
        <taxon>Dikarya</taxon>
        <taxon>Ascomycota</taxon>
        <taxon>Pezizomycotina</taxon>
        <taxon>Dothideomycetes</taxon>
        <taxon>Pleosporomycetidae</taxon>
        <taxon>Pleosporales</taxon>
        <taxon>Massarineae</taxon>
        <taxon>Didymosphaeriaceae</taxon>
        <taxon>Paraphaeosphaeria</taxon>
    </lineage>
</organism>
<dbReference type="CDD" id="cd07061">
    <property type="entry name" value="HP_HAP_like"/>
    <property type="match status" value="1"/>
</dbReference>
<dbReference type="SUPFAM" id="SSF53254">
    <property type="entry name" value="Phosphoglycerate mutase-like"/>
    <property type="match status" value="1"/>
</dbReference>
<keyword evidence="2 6" id="KW-0812">Transmembrane</keyword>
<proteinExistence type="predicted"/>
<feature type="compositionally biased region" description="Low complexity" evidence="5">
    <location>
        <begin position="140"/>
        <end position="161"/>
    </location>
</feature>
<feature type="region of interest" description="Disordered" evidence="5">
    <location>
        <begin position="1"/>
        <end position="107"/>
    </location>
</feature>
<dbReference type="InterPro" id="IPR000560">
    <property type="entry name" value="His_Pase_clade-2"/>
</dbReference>
<dbReference type="Gene3D" id="3.40.50.1240">
    <property type="entry name" value="Phosphoglycerate mutase-like"/>
    <property type="match status" value="1"/>
</dbReference>
<dbReference type="PANTHER" id="PTHR46346:SF1">
    <property type="entry name" value="PHOSPHATIDYLINOSITOL N-ACETYLGLUCOSAMINYLTRANSFERASE SUBUNIT P"/>
    <property type="match status" value="1"/>
</dbReference>
<dbReference type="PANTHER" id="PTHR46346">
    <property type="entry name" value="PHOSPHATIDYLINOSITOL N-ACETYLGLUCOSAMINYLTRANSFERASE SUBUNIT P"/>
    <property type="match status" value="1"/>
</dbReference>
<evidence type="ECO:0000256" key="2">
    <source>
        <dbReference type="ARBA" id="ARBA00022692"/>
    </source>
</evidence>
<keyword evidence="3 6" id="KW-1133">Transmembrane helix</keyword>
<evidence type="ECO:0000313" key="8">
    <source>
        <dbReference type="EMBL" id="KAF9733660.1"/>
    </source>
</evidence>
<feature type="region of interest" description="Disordered" evidence="5">
    <location>
        <begin position="130"/>
        <end position="170"/>
    </location>
</feature>
<dbReference type="OrthoDB" id="258392at2759"/>
<gene>
    <name evidence="8" type="ORF">PMIN01_08003</name>
</gene>
<dbReference type="EMBL" id="WJXW01000008">
    <property type="protein sequence ID" value="KAF9733660.1"/>
    <property type="molecule type" value="Genomic_DNA"/>
</dbReference>
<reference evidence="8" key="1">
    <citation type="journal article" date="2020" name="Mol. Plant Microbe Interact.">
        <title>Genome Sequence of the Biocontrol Agent Coniothyrium minitans strain Conio (IMI 134523).</title>
        <authorList>
            <person name="Patel D."/>
            <person name="Shittu T.A."/>
            <person name="Baroncelli R."/>
            <person name="Muthumeenakshi S."/>
            <person name="Osborne T.H."/>
            <person name="Janganan T.K."/>
            <person name="Sreenivasaprasad S."/>
        </authorList>
    </citation>
    <scope>NUCLEOTIDE SEQUENCE</scope>
    <source>
        <strain evidence="8">Conio</strain>
    </source>
</reference>
<evidence type="ECO:0000259" key="7">
    <source>
        <dbReference type="Pfam" id="PF08510"/>
    </source>
</evidence>